<dbReference type="GO" id="GO:0044210">
    <property type="term" value="P:'de novo' CTP biosynthetic process"/>
    <property type="evidence" value="ECO:0007669"/>
    <property type="project" value="UniProtKB-UniRule"/>
</dbReference>
<evidence type="ECO:0000256" key="1">
    <source>
        <dbReference type="ARBA" id="ARBA00004496"/>
    </source>
</evidence>
<dbReference type="InterPro" id="IPR015963">
    <property type="entry name" value="Uridylate_kinase_bac"/>
</dbReference>
<dbReference type="Pfam" id="PF00696">
    <property type="entry name" value="AA_kinase"/>
    <property type="match status" value="1"/>
</dbReference>
<keyword evidence="9 11" id="KW-0665">Pyrimidine biosynthesis</keyword>
<keyword evidence="11" id="KW-0021">Allosteric enzyme</keyword>
<dbReference type="GO" id="GO:0005737">
    <property type="term" value="C:cytoplasm"/>
    <property type="evidence" value="ECO:0007669"/>
    <property type="project" value="UniProtKB-SubCell"/>
</dbReference>
<proteinExistence type="inferred from homology"/>
<evidence type="ECO:0000256" key="11">
    <source>
        <dbReference type="HAMAP-Rule" id="MF_01220"/>
    </source>
</evidence>
<dbReference type="Proteomes" id="UP000031599">
    <property type="component" value="Unassembled WGS sequence"/>
</dbReference>
<dbReference type="RefSeq" id="WP_052546752.1">
    <property type="nucleotide sequence ID" value="NZ_JMCC02000009.1"/>
</dbReference>
<comment type="function">
    <text evidence="11">Catalyzes the reversible phosphorylation of UMP to UDP.</text>
</comment>
<keyword evidence="6 11" id="KW-0547">Nucleotide-binding</keyword>
<dbReference type="PIRSF" id="PIRSF005650">
    <property type="entry name" value="Uridylate_kin"/>
    <property type="match status" value="1"/>
</dbReference>
<keyword evidence="4 11" id="KW-0963">Cytoplasm</keyword>
<gene>
    <name evidence="11" type="primary">pyrH</name>
    <name evidence="13" type="ORF">DB30_07726</name>
</gene>
<evidence type="ECO:0000313" key="13">
    <source>
        <dbReference type="EMBL" id="KIG18711.1"/>
    </source>
</evidence>
<evidence type="ECO:0000256" key="7">
    <source>
        <dbReference type="ARBA" id="ARBA00022777"/>
    </source>
</evidence>
<dbReference type="GO" id="GO:0033862">
    <property type="term" value="F:UMP kinase activity"/>
    <property type="evidence" value="ECO:0007669"/>
    <property type="project" value="UniProtKB-EC"/>
</dbReference>
<feature type="region of interest" description="Involved in allosteric activation by GTP" evidence="11">
    <location>
        <begin position="20"/>
        <end position="25"/>
    </location>
</feature>
<evidence type="ECO:0000256" key="2">
    <source>
        <dbReference type="ARBA" id="ARBA00004791"/>
    </source>
</evidence>
<evidence type="ECO:0000256" key="9">
    <source>
        <dbReference type="ARBA" id="ARBA00022975"/>
    </source>
</evidence>
<feature type="binding site" evidence="11">
    <location>
        <position position="162"/>
    </location>
    <ligand>
        <name>ATP</name>
        <dbReference type="ChEBI" id="CHEBI:30616"/>
    </ligand>
</feature>
<evidence type="ECO:0000259" key="12">
    <source>
        <dbReference type="Pfam" id="PF00696"/>
    </source>
</evidence>
<dbReference type="UniPathway" id="UPA00159">
    <property type="reaction ID" value="UER00275"/>
</dbReference>
<organism evidence="13 14">
    <name type="scientific">Enhygromyxa salina</name>
    <dbReference type="NCBI Taxonomy" id="215803"/>
    <lineage>
        <taxon>Bacteria</taxon>
        <taxon>Pseudomonadati</taxon>
        <taxon>Myxococcota</taxon>
        <taxon>Polyangia</taxon>
        <taxon>Nannocystales</taxon>
        <taxon>Nannocystaceae</taxon>
        <taxon>Enhygromyxa</taxon>
    </lineage>
</organism>
<comment type="catalytic activity">
    <reaction evidence="10 11">
        <text>UMP + ATP = UDP + ADP</text>
        <dbReference type="Rhea" id="RHEA:24400"/>
        <dbReference type="ChEBI" id="CHEBI:30616"/>
        <dbReference type="ChEBI" id="CHEBI:57865"/>
        <dbReference type="ChEBI" id="CHEBI:58223"/>
        <dbReference type="ChEBI" id="CHEBI:456216"/>
        <dbReference type="EC" id="2.7.4.22"/>
    </reaction>
</comment>
<feature type="binding site" evidence="11">
    <location>
        <position position="171"/>
    </location>
    <ligand>
        <name>ATP</name>
        <dbReference type="ChEBI" id="CHEBI:30616"/>
    </ligand>
</feature>
<comment type="activity regulation">
    <text evidence="11">Allosterically activated by GTP. Inhibited by UTP.</text>
</comment>
<keyword evidence="5 11" id="KW-0808">Transferase</keyword>
<evidence type="ECO:0000256" key="10">
    <source>
        <dbReference type="ARBA" id="ARBA00047767"/>
    </source>
</evidence>
<sequence>MSKARFQRVTLKLSGEALQGAQGYGIDPPVLDTIAGELKAVVELGVETAVVIGGGNIFRGVKASAKGMDRATADYMGMMATVMNAIALQDGLERIGVYTRVLSAIEIKEVAESYIRRRATRHLEKGRVVIFAAGTGNPYFTTDTAAALRAMEVGSQVLLKATKVDGVYDKDPLEHADAVRFDRVEYLDVLSRGLHVMDATAISLCKENNLPIVVFDMLATGNIERVVCGERLGTLVAPKHYEWPQEQPPGRS</sequence>
<dbReference type="EC" id="2.7.4.22" evidence="11"/>
<evidence type="ECO:0000256" key="4">
    <source>
        <dbReference type="ARBA" id="ARBA00022490"/>
    </source>
</evidence>
<comment type="subunit">
    <text evidence="11">Homohexamer.</text>
</comment>
<dbReference type="GO" id="GO:0005524">
    <property type="term" value="F:ATP binding"/>
    <property type="evidence" value="ECO:0007669"/>
    <property type="project" value="UniProtKB-KW"/>
</dbReference>
<dbReference type="PANTHER" id="PTHR42833">
    <property type="entry name" value="URIDYLATE KINASE"/>
    <property type="match status" value="1"/>
</dbReference>
<dbReference type="CDD" id="cd04254">
    <property type="entry name" value="AAK_UMPK-PyrH-Ec"/>
    <property type="match status" value="1"/>
</dbReference>
<dbReference type="InterPro" id="IPR036393">
    <property type="entry name" value="AceGlu_kinase-like_sf"/>
</dbReference>
<keyword evidence="8 11" id="KW-0067">ATP-binding</keyword>
<evidence type="ECO:0000256" key="5">
    <source>
        <dbReference type="ARBA" id="ARBA00022679"/>
    </source>
</evidence>
<dbReference type="InterPro" id="IPR011817">
    <property type="entry name" value="Uridylate_kinase"/>
</dbReference>
<dbReference type="EMBL" id="JMCC02000009">
    <property type="protein sequence ID" value="KIG18711.1"/>
    <property type="molecule type" value="Genomic_DNA"/>
</dbReference>
<feature type="binding site" evidence="11">
    <location>
        <position position="168"/>
    </location>
    <ligand>
        <name>ATP</name>
        <dbReference type="ChEBI" id="CHEBI:30616"/>
    </ligand>
</feature>
<feature type="binding site" evidence="11">
    <location>
        <position position="55"/>
    </location>
    <ligand>
        <name>ATP</name>
        <dbReference type="ChEBI" id="CHEBI:30616"/>
    </ligand>
</feature>
<keyword evidence="7 11" id="KW-0418">Kinase</keyword>
<evidence type="ECO:0000256" key="3">
    <source>
        <dbReference type="ARBA" id="ARBA00007614"/>
    </source>
</evidence>
<comment type="similarity">
    <text evidence="3 11">Belongs to the UMP kinase family.</text>
</comment>
<dbReference type="Gene3D" id="3.40.1160.10">
    <property type="entry name" value="Acetylglutamate kinase-like"/>
    <property type="match status" value="1"/>
</dbReference>
<feature type="binding site" evidence="11">
    <location>
        <position position="74"/>
    </location>
    <ligand>
        <name>UMP</name>
        <dbReference type="ChEBI" id="CHEBI:57865"/>
    </ligand>
</feature>
<feature type="binding site" evidence="11">
    <location>
        <begin position="12"/>
        <end position="15"/>
    </location>
    <ligand>
        <name>ATP</name>
        <dbReference type="ChEBI" id="CHEBI:30616"/>
    </ligand>
</feature>
<dbReference type="PANTHER" id="PTHR42833:SF4">
    <property type="entry name" value="URIDYLATE KINASE PUMPKIN, CHLOROPLASTIC"/>
    <property type="match status" value="1"/>
</dbReference>
<reference evidence="13 14" key="1">
    <citation type="submission" date="2014-12" db="EMBL/GenBank/DDBJ databases">
        <title>Genome assembly of Enhygromyxa salina DSM 15201.</title>
        <authorList>
            <person name="Sharma G."/>
            <person name="Subramanian S."/>
        </authorList>
    </citation>
    <scope>NUCLEOTIDE SEQUENCE [LARGE SCALE GENOMIC DNA]</scope>
    <source>
        <strain evidence="13 14">DSM 15201</strain>
    </source>
</reference>
<name>A0A0C2D6D8_9BACT</name>
<evidence type="ECO:0000313" key="14">
    <source>
        <dbReference type="Proteomes" id="UP000031599"/>
    </source>
</evidence>
<comment type="pathway">
    <text evidence="2 11">Pyrimidine metabolism; CTP biosynthesis via de novo pathway; UDP from UMP (UMPK route): step 1/1.</text>
</comment>
<comment type="caution">
    <text evidence="13">The sequence shown here is derived from an EMBL/GenBank/DDBJ whole genome shotgun (WGS) entry which is preliminary data.</text>
</comment>
<feature type="binding site" evidence="11">
    <location>
        <position position="59"/>
    </location>
    <ligand>
        <name>ATP</name>
        <dbReference type="ChEBI" id="CHEBI:30616"/>
    </ligand>
</feature>
<protein>
    <recommendedName>
        <fullName evidence="11">Uridylate kinase</fullName>
        <shortName evidence="11">UK</shortName>
        <ecNumber evidence="11">2.7.4.22</ecNumber>
    </recommendedName>
    <alternativeName>
        <fullName evidence="11">Uridine monophosphate kinase</fullName>
        <shortName evidence="11">UMP kinase</shortName>
        <shortName evidence="11">UMPK</shortName>
    </alternativeName>
</protein>
<evidence type="ECO:0000256" key="8">
    <source>
        <dbReference type="ARBA" id="ARBA00022840"/>
    </source>
</evidence>
<dbReference type="InterPro" id="IPR001048">
    <property type="entry name" value="Asp/Glu/Uridylate_kinase"/>
</dbReference>
<dbReference type="HAMAP" id="MF_01220_B">
    <property type="entry name" value="PyrH_B"/>
    <property type="match status" value="1"/>
</dbReference>
<comment type="subcellular location">
    <subcellularLocation>
        <location evidence="1 11">Cytoplasm</location>
    </subcellularLocation>
</comment>
<dbReference type="AlphaFoldDB" id="A0A0C2D6D8"/>
<feature type="binding site" evidence="11">
    <location>
        <begin position="135"/>
        <end position="142"/>
    </location>
    <ligand>
        <name>UMP</name>
        <dbReference type="ChEBI" id="CHEBI:57865"/>
    </ligand>
</feature>
<dbReference type="SUPFAM" id="SSF53633">
    <property type="entry name" value="Carbamate kinase-like"/>
    <property type="match status" value="1"/>
</dbReference>
<feature type="binding site" evidence="11">
    <location>
        <position position="54"/>
    </location>
    <ligand>
        <name>UMP</name>
        <dbReference type="ChEBI" id="CHEBI:57865"/>
    </ligand>
</feature>
<accession>A0A0C2D6D8</accession>
<comment type="caution">
    <text evidence="11">Lacks conserved residue(s) required for the propagation of feature annotation.</text>
</comment>
<dbReference type="FunFam" id="3.40.1160.10:FF:000001">
    <property type="entry name" value="Uridylate kinase"/>
    <property type="match status" value="1"/>
</dbReference>
<evidence type="ECO:0000256" key="6">
    <source>
        <dbReference type="ARBA" id="ARBA00022741"/>
    </source>
</evidence>
<dbReference type="GO" id="GO:0006225">
    <property type="term" value="P:UDP biosynthetic process"/>
    <property type="evidence" value="ECO:0007669"/>
    <property type="project" value="TreeGrafter"/>
</dbReference>
<feature type="domain" description="Aspartate/glutamate/uridylate kinase" evidence="12">
    <location>
        <begin position="8"/>
        <end position="216"/>
    </location>
</feature>
<dbReference type="NCBIfam" id="TIGR02075">
    <property type="entry name" value="pyrH_bact"/>
    <property type="match status" value="1"/>
</dbReference>